<keyword evidence="1" id="KW-0808">Transferase</keyword>
<sequence>MTEISTGHSAFFNHELDIHLMKKICEKGLRPHFSFGTPDCYIELAKQCMDSDPQKRPVANDICNKLGEWIKSIEDYGDSEIKKQFLCSDDVFIKLDECFKNLKNLDDLNEIMNQFFDDDTINKYKFDEDLDEIKEQILDSVKYSKETSYDHKYKSKYYQKNTNSLLIPMLS</sequence>
<name>A0A8H3XCN2_GIGMA</name>
<organism evidence="1 2">
    <name type="scientific">Gigaspora margarita</name>
    <dbReference type="NCBI Taxonomy" id="4874"/>
    <lineage>
        <taxon>Eukaryota</taxon>
        <taxon>Fungi</taxon>
        <taxon>Fungi incertae sedis</taxon>
        <taxon>Mucoromycota</taxon>
        <taxon>Glomeromycotina</taxon>
        <taxon>Glomeromycetes</taxon>
        <taxon>Diversisporales</taxon>
        <taxon>Gigasporaceae</taxon>
        <taxon>Gigaspora</taxon>
    </lineage>
</organism>
<evidence type="ECO:0000313" key="1">
    <source>
        <dbReference type="EMBL" id="KAF0449007.1"/>
    </source>
</evidence>
<reference evidence="1 2" key="1">
    <citation type="journal article" date="2019" name="Environ. Microbiol.">
        <title>At the nexus of three kingdoms: the genome of the mycorrhizal fungus Gigaspora margarita provides insights into plant, endobacterial and fungal interactions.</title>
        <authorList>
            <person name="Venice F."/>
            <person name="Ghignone S."/>
            <person name="Salvioli di Fossalunga A."/>
            <person name="Amselem J."/>
            <person name="Novero M."/>
            <person name="Xianan X."/>
            <person name="Sedzielewska Toro K."/>
            <person name="Morin E."/>
            <person name="Lipzen A."/>
            <person name="Grigoriev I.V."/>
            <person name="Henrissat B."/>
            <person name="Martin F.M."/>
            <person name="Bonfante P."/>
        </authorList>
    </citation>
    <scope>NUCLEOTIDE SEQUENCE [LARGE SCALE GENOMIC DNA]</scope>
    <source>
        <strain evidence="1 2">BEG34</strain>
    </source>
</reference>
<dbReference type="InterPro" id="IPR011009">
    <property type="entry name" value="Kinase-like_dom_sf"/>
</dbReference>
<keyword evidence="1" id="KW-0723">Serine/threonine-protein kinase</keyword>
<dbReference type="AlphaFoldDB" id="A0A8H3XCN2"/>
<keyword evidence="2" id="KW-1185">Reference proteome</keyword>
<dbReference type="Proteomes" id="UP000439903">
    <property type="component" value="Unassembled WGS sequence"/>
</dbReference>
<keyword evidence="1" id="KW-0418">Kinase</keyword>
<proteinExistence type="predicted"/>
<protein>
    <submittedName>
        <fullName evidence="1">Serine/threonine protein kinase</fullName>
    </submittedName>
</protein>
<dbReference type="Gene3D" id="1.10.510.10">
    <property type="entry name" value="Transferase(Phosphotransferase) domain 1"/>
    <property type="match status" value="1"/>
</dbReference>
<dbReference type="OrthoDB" id="2468047at2759"/>
<evidence type="ECO:0000313" key="2">
    <source>
        <dbReference type="Proteomes" id="UP000439903"/>
    </source>
</evidence>
<dbReference type="GO" id="GO:0004674">
    <property type="term" value="F:protein serine/threonine kinase activity"/>
    <property type="evidence" value="ECO:0007669"/>
    <property type="project" value="UniProtKB-KW"/>
</dbReference>
<accession>A0A8H3XCN2</accession>
<gene>
    <name evidence="1" type="ORF">F8M41_002601</name>
</gene>
<dbReference type="EMBL" id="WTPW01001222">
    <property type="protein sequence ID" value="KAF0449007.1"/>
    <property type="molecule type" value="Genomic_DNA"/>
</dbReference>
<comment type="caution">
    <text evidence="1">The sequence shown here is derived from an EMBL/GenBank/DDBJ whole genome shotgun (WGS) entry which is preliminary data.</text>
</comment>
<dbReference type="SUPFAM" id="SSF56112">
    <property type="entry name" value="Protein kinase-like (PK-like)"/>
    <property type="match status" value="1"/>
</dbReference>